<gene>
    <name evidence="1" type="ORF">EA473_02415</name>
</gene>
<protein>
    <submittedName>
        <fullName evidence="1">Uncharacterized protein</fullName>
    </submittedName>
</protein>
<organism evidence="1 2">
    <name type="scientific">Natrarchaeobius chitinivorans</name>
    <dbReference type="NCBI Taxonomy" id="1679083"/>
    <lineage>
        <taxon>Archaea</taxon>
        <taxon>Methanobacteriati</taxon>
        <taxon>Methanobacteriota</taxon>
        <taxon>Stenosarchaea group</taxon>
        <taxon>Halobacteria</taxon>
        <taxon>Halobacteriales</taxon>
        <taxon>Natrialbaceae</taxon>
        <taxon>Natrarchaeobius</taxon>
    </lineage>
</organism>
<sequence>MTMLRRLWKRHVTGRPDQYRAYVSFPSATDGTLVADVHERVEELEHAFEGRLDVYARLQGIAVVTDRVPADEFDVTAFEAILDRIEDAYRETHRLVCLEKWRSIDGRLVRSYVVVPVKPLFPSDPSDRREIASSSTE</sequence>
<name>A0A3N6NGC0_NATCH</name>
<reference evidence="1 2" key="1">
    <citation type="submission" date="2018-10" db="EMBL/GenBank/DDBJ databases">
        <title>Natrarchaeobius chitinivorans gen. nov., sp. nov., and Natrarchaeobius haloalkaliphilus sp. nov., alkaliphilic, chitin-utilizing haloarchaea from hypersaline alkaline lakes.</title>
        <authorList>
            <person name="Sorokin D.Y."/>
            <person name="Elcheninov A.G."/>
            <person name="Kostrikina N.A."/>
            <person name="Bale N.J."/>
            <person name="Sinninghe Damste J.S."/>
            <person name="Khijniak T.V."/>
            <person name="Kublanov I.V."/>
            <person name="Toshchakov S.V."/>
        </authorList>
    </citation>
    <scope>NUCLEOTIDE SEQUENCE [LARGE SCALE GENOMIC DNA]</scope>
    <source>
        <strain evidence="1 2">AArcht4T</strain>
    </source>
</reference>
<dbReference type="EMBL" id="REGA01000001">
    <property type="protein sequence ID" value="RQG98062.1"/>
    <property type="molecule type" value="Genomic_DNA"/>
</dbReference>
<evidence type="ECO:0000313" key="2">
    <source>
        <dbReference type="Proteomes" id="UP000282323"/>
    </source>
</evidence>
<proteinExistence type="predicted"/>
<dbReference type="RefSeq" id="WP_124194047.1">
    <property type="nucleotide sequence ID" value="NZ_REGA01000001.1"/>
</dbReference>
<dbReference type="AlphaFoldDB" id="A0A3N6NGC0"/>
<evidence type="ECO:0000313" key="1">
    <source>
        <dbReference type="EMBL" id="RQG98062.1"/>
    </source>
</evidence>
<keyword evidence="2" id="KW-1185">Reference proteome</keyword>
<dbReference type="OrthoDB" id="155527at2157"/>
<comment type="caution">
    <text evidence="1">The sequence shown here is derived from an EMBL/GenBank/DDBJ whole genome shotgun (WGS) entry which is preliminary data.</text>
</comment>
<dbReference type="Proteomes" id="UP000282323">
    <property type="component" value="Unassembled WGS sequence"/>
</dbReference>
<accession>A0A3N6NGC0</accession>